<dbReference type="GO" id="GO:0007155">
    <property type="term" value="P:cell adhesion"/>
    <property type="evidence" value="ECO:0007669"/>
    <property type="project" value="TreeGrafter"/>
</dbReference>
<dbReference type="AlphaFoldDB" id="A0A2S7T4P5"/>
<dbReference type="GO" id="GO:0030198">
    <property type="term" value="P:extracellular matrix organization"/>
    <property type="evidence" value="ECO:0007669"/>
    <property type="project" value="TreeGrafter"/>
</dbReference>
<dbReference type="PANTHER" id="PTHR10900:SF77">
    <property type="entry name" value="FI19380P1"/>
    <property type="match status" value="1"/>
</dbReference>
<dbReference type="SUPFAM" id="SSF82153">
    <property type="entry name" value="FAS1 domain"/>
    <property type="match status" value="1"/>
</dbReference>
<reference evidence="3" key="1">
    <citation type="submission" date="2016-11" db="EMBL/GenBank/DDBJ databases">
        <title>Trade-off between light-utilization and light-protection in marine flavobacteria.</title>
        <authorList>
            <person name="Kumagai Y."/>
            <person name="Yoshizawa S."/>
            <person name="Kogure K."/>
        </authorList>
    </citation>
    <scope>NUCLEOTIDE SEQUENCE [LARGE SCALE GENOMIC DNA]</scope>
    <source>
        <strain evidence="3">SG-18</strain>
    </source>
</reference>
<dbReference type="GO" id="GO:0031012">
    <property type="term" value="C:extracellular matrix"/>
    <property type="evidence" value="ECO:0007669"/>
    <property type="project" value="TreeGrafter"/>
</dbReference>
<dbReference type="GO" id="GO:0050839">
    <property type="term" value="F:cell adhesion molecule binding"/>
    <property type="evidence" value="ECO:0007669"/>
    <property type="project" value="TreeGrafter"/>
</dbReference>
<dbReference type="InterPro" id="IPR050904">
    <property type="entry name" value="Adhesion/Biosynth-related"/>
</dbReference>
<dbReference type="SMART" id="SM00554">
    <property type="entry name" value="FAS1"/>
    <property type="match status" value="1"/>
</dbReference>
<gene>
    <name evidence="2" type="ORF">BST99_03345</name>
</gene>
<dbReference type="EMBL" id="MQVX01000001">
    <property type="protein sequence ID" value="PQJ14899.1"/>
    <property type="molecule type" value="Genomic_DNA"/>
</dbReference>
<comment type="caution">
    <text evidence="2">The sequence shown here is derived from an EMBL/GenBank/DDBJ whole genome shotgun (WGS) entry which is preliminary data.</text>
</comment>
<feature type="domain" description="FAS1" evidence="1">
    <location>
        <begin position="3"/>
        <end position="148"/>
    </location>
</feature>
<dbReference type="GO" id="GO:0005615">
    <property type="term" value="C:extracellular space"/>
    <property type="evidence" value="ECO:0007669"/>
    <property type="project" value="TreeGrafter"/>
</dbReference>
<dbReference type="InterPro" id="IPR036378">
    <property type="entry name" value="FAS1_dom_sf"/>
</dbReference>
<sequence length="154" mass="17356">MALFALTTGLQAQDSHKTILNALNKSELSATLEKVDDYTLFAPADQVFWNLPKEQFQQLFNRQDPSFLENVLRYHIVAGKLSASRLLNDLAKNKGRMSYPTLLGDRLHFKMEGLDILLVDSHGNKARITQADLSTQEDQLMHGIDGLILPPTYD</sequence>
<dbReference type="InterPro" id="IPR000782">
    <property type="entry name" value="FAS1_domain"/>
</dbReference>
<dbReference type="Gene3D" id="2.30.180.10">
    <property type="entry name" value="FAS1 domain"/>
    <property type="match status" value="1"/>
</dbReference>
<proteinExistence type="predicted"/>
<accession>A0A2S7T4P5</accession>
<dbReference type="PANTHER" id="PTHR10900">
    <property type="entry name" value="PERIOSTIN-RELATED"/>
    <property type="match status" value="1"/>
</dbReference>
<dbReference type="Pfam" id="PF02469">
    <property type="entry name" value="Fasciclin"/>
    <property type="match status" value="1"/>
</dbReference>
<protein>
    <recommendedName>
        <fullName evidence="1">FAS1 domain-containing protein</fullName>
    </recommendedName>
</protein>
<name>A0A2S7T4P5_9FLAO</name>
<keyword evidence="3" id="KW-1185">Reference proteome</keyword>
<evidence type="ECO:0000313" key="3">
    <source>
        <dbReference type="Proteomes" id="UP000239366"/>
    </source>
</evidence>
<evidence type="ECO:0000259" key="1">
    <source>
        <dbReference type="PROSITE" id="PS50213"/>
    </source>
</evidence>
<dbReference type="Proteomes" id="UP000239366">
    <property type="component" value="Unassembled WGS sequence"/>
</dbReference>
<dbReference type="PROSITE" id="PS50213">
    <property type="entry name" value="FAS1"/>
    <property type="match status" value="1"/>
</dbReference>
<organism evidence="2 3">
    <name type="scientific">Aureicoccus marinus</name>
    <dbReference type="NCBI Taxonomy" id="754435"/>
    <lineage>
        <taxon>Bacteria</taxon>
        <taxon>Pseudomonadati</taxon>
        <taxon>Bacteroidota</taxon>
        <taxon>Flavobacteriia</taxon>
        <taxon>Flavobacteriales</taxon>
        <taxon>Flavobacteriaceae</taxon>
        <taxon>Aureicoccus</taxon>
    </lineage>
</organism>
<evidence type="ECO:0000313" key="2">
    <source>
        <dbReference type="EMBL" id="PQJ14899.1"/>
    </source>
</evidence>